<keyword evidence="2" id="KW-0238">DNA-binding</keyword>
<feature type="domain" description="HTH iclR-type" evidence="4">
    <location>
        <begin position="17"/>
        <end position="77"/>
    </location>
</feature>
<evidence type="ECO:0000259" key="5">
    <source>
        <dbReference type="PROSITE" id="PS51078"/>
    </source>
</evidence>
<proteinExistence type="predicted"/>
<keyword evidence="3" id="KW-0804">Transcription</keyword>
<accession>A0ABU4U022</accession>
<dbReference type="PROSITE" id="PS51078">
    <property type="entry name" value="ICLR_ED"/>
    <property type="match status" value="1"/>
</dbReference>
<keyword evidence="1" id="KW-0805">Transcription regulation</keyword>
<dbReference type="PANTHER" id="PTHR30136:SF24">
    <property type="entry name" value="HTH-TYPE TRANSCRIPTIONAL REPRESSOR ALLR"/>
    <property type="match status" value="1"/>
</dbReference>
<sequence>MHVDDHPGRDGGAVRGRGVLEGGFRLLDLLSRAEGGMGLSRLARESGLPKATVYRLVEQLVELGAVQRYRERYFVGHLLFRLGTAWQPFPGLQRAAREPVRLLSALTSTAVVVTVLHDDRVRVVVGTRGLVMDLPRIHPADEFPISTATGKVLLLAGAPAAEDVPAGLPADEWRRAREEFRRTGSVVVDRHEVVAGMCCVAAPVRRADGTLVAAVGAMAVNERVPPGLDDLVRRASLEITRNLQAG</sequence>
<dbReference type="PANTHER" id="PTHR30136">
    <property type="entry name" value="HELIX-TURN-HELIX TRANSCRIPTIONAL REGULATOR, ICLR FAMILY"/>
    <property type="match status" value="1"/>
</dbReference>
<dbReference type="Proteomes" id="UP001271792">
    <property type="component" value="Unassembled WGS sequence"/>
</dbReference>
<keyword evidence="7" id="KW-1185">Reference proteome</keyword>
<dbReference type="InterPro" id="IPR036390">
    <property type="entry name" value="WH_DNA-bd_sf"/>
</dbReference>
<dbReference type="RefSeq" id="WP_319987717.1">
    <property type="nucleotide sequence ID" value="NZ_JAXAVV010000018.1"/>
</dbReference>
<dbReference type="InterPro" id="IPR036388">
    <property type="entry name" value="WH-like_DNA-bd_sf"/>
</dbReference>
<reference evidence="6 7" key="1">
    <citation type="submission" date="2023-11" db="EMBL/GenBank/DDBJ databases">
        <title>Lentzea sokolovensis, sp. nov., Lentzea kristufkii, sp. nov., and Lentzea miocenensis, sp. nov., rare actinobacteria from Sokolov Coal Basin, Miocene lacustrine sediment, Czech Republic.</title>
        <authorList>
            <person name="Lara A."/>
            <person name="Kotroba L."/>
            <person name="Nouioui I."/>
            <person name="Neumann-Schaal M."/>
            <person name="Mast Y."/>
            <person name="Chronakova A."/>
        </authorList>
    </citation>
    <scope>NUCLEOTIDE SEQUENCE [LARGE SCALE GENOMIC DNA]</scope>
    <source>
        <strain evidence="6 7">BCCO 10_0798</strain>
    </source>
</reference>
<evidence type="ECO:0000256" key="1">
    <source>
        <dbReference type="ARBA" id="ARBA00023015"/>
    </source>
</evidence>
<evidence type="ECO:0000313" key="7">
    <source>
        <dbReference type="Proteomes" id="UP001271792"/>
    </source>
</evidence>
<feature type="domain" description="IclR-ED" evidence="5">
    <location>
        <begin position="78"/>
        <end position="245"/>
    </location>
</feature>
<evidence type="ECO:0000313" key="6">
    <source>
        <dbReference type="EMBL" id="MDX8053913.1"/>
    </source>
</evidence>
<dbReference type="EMBL" id="JAXAVV010000018">
    <property type="protein sequence ID" value="MDX8053913.1"/>
    <property type="molecule type" value="Genomic_DNA"/>
</dbReference>
<evidence type="ECO:0000256" key="2">
    <source>
        <dbReference type="ARBA" id="ARBA00023125"/>
    </source>
</evidence>
<dbReference type="SMART" id="SM00346">
    <property type="entry name" value="HTH_ICLR"/>
    <property type="match status" value="1"/>
</dbReference>
<evidence type="ECO:0000259" key="4">
    <source>
        <dbReference type="PROSITE" id="PS51077"/>
    </source>
</evidence>
<reference evidence="6 7" key="2">
    <citation type="submission" date="2023-11" db="EMBL/GenBank/DDBJ databases">
        <authorList>
            <person name="Lara A.C."/>
            <person name="Chronakova A."/>
        </authorList>
    </citation>
    <scope>NUCLEOTIDE SEQUENCE [LARGE SCALE GENOMIC DNA]</scope>
    <source>
        <strain evidence="6 7">BCCO 10_0798</strain>
    </source>
</reference>
<dbReference type="Pfam" id="PF09339">
    <property type="entry name" value="HTH_IclR"/>
    <property type="match status" value="1"/>
</dbReference>
<dbReference type="InterPro" id="IPR005471">
    <property type="entry name" value="Tscrpt_reg_IclR_N"/>
</dbReference>
<dbReference type="InterPro" id="IPR014757">
    <property type="entry name" value="Tscrpt_reg_IclR_C"/>
</dbReference>
<organism evidence="6 7">
    <name type="scientific">Lentzea kristufekii</name>
    <dbReference type="NCBI Taxonomy" id="3095430"/>
    <lineage>
        <taxon>Bacteria</taxon>
        <taxon>Bacillati</taxon>
        <taxon>Actinomycetota</taxon>
        <taxon>Actinomycetes</taxon>
        <taxon>Pseudonocardiales</taxon>
        <taxon>Pseudonocardiaceae</taxon>
        <taxon>Lentzea</taxon>
    </lineage>
</organism>
<dbReference type="Gene3D" id="3.30.450.40">
    <property type="match status" value="1"/>
</dbReference>
<dbReference type="InterPro" id="IPR050707">
    <property type="entry name" value="HTH_MetabolicPath_Reg"/>
</dbReference>
<dbReference type="SUPFAM" id="SSF55781">
    <property type="entry name" value="GAF domain-like"/>
    <property type="match status" value="1"/>
</dbReference>
<evidence type="ECO:0000256" key="3">
    <source>
        <dbReference type="ARBA" id="ARBA00023163"/>
    </source>
</evidence>
<protein>
    <submittedName>
        <fullName evidence="6">Helix-turn-helix domain-containing protein</fullName>
    </submittedName>
</protein>
<dbReference type="PROSITE" id="PS51077">
    <property type="entry name" value="HTH_ICLR"/>
    <property type="match status" value="1"/>
</dbReference>
<dbReference type="SUPFAM" id="SSF46785">
    <property type="entry name" value="Winged helix' DNA-binding domain"/>
    <property type="match status" value="1"/>
</dbReference>
<gene>
    <name evidence="6" type="ORF">SK571_31475</name>
</gene>
<dbReference type="Gene3D" id="1.10.10.10">
    <property type="entry name" value="Winged helix-like DNA-binding domain superfamily/Winged helix DNA-binding domain"/>
    <property type="match status" value="1"/>
</dbReference>
<name>A0ABU4U022_9PSEU</name>
<dbReference type="InterPro" id="IPR029016">
    <property type="entry name" value="GAF-like_dom_sf"/>
</dbReference>
<comment type="caution">
    <text evidence="6">The sequence shown here is derived from an EMBL/GenBank/DDBJ whole genome shotgun (WGS) entry which is preliminary data.</text>
</comment>